<dbReference type="PANTHER" id="PTHR12629">
    <property type="entry name" value="DIPHOSPHOINOSITOL POLYPHOSPHATE PHOSPHOHYDROLASE"/>
    <property type="match status" value="1"/>
</dbReference>
<keyword evidence="4 7" id="KW-0378">Hydrolase</keyword>
<evidence type="ECO:0000256" key="3">
    <source>
        <dbReference type="ARBA" id="ARBA00022723"/>
    </source>
</evidence>
<dbReference type="InterPro" id="IPR000086">
    <property type="entry name" value="NUDIX_hydrolase_dom"/>
</dbReference>
<evidence type="ECO:0000313" key="8">
    <source>
        <dbReference type="Proteomes" id="UP000585474"/>
    </source>
</evidence>
<dbReference type="InterPro" id="IPR015797">
    <property type="entry name" value="NUDIX_hydrolase-like_dom_sf"/>
</dbReference>
<accession>A0A7J0GZP3</accession>
<name>A0A7J0GZP3_9ERIC</name>
<comment type="caution">
    <text evidence="7">The sequence shown here is derived from an EMBL/GenBank/DDBJ whole genome shotgun (WGS) entry which is preliminary data.</text>
</comment>
<dbReference type="GO" id="GO:0046872">
    <property type="term" value="F:metal ion binding"/>
    <property type="evidence" value="ECO:0007669"/>
    <property type="project" value="UniProtKB-KW"/>
</dbReference>
<dbReference type="CDD" id="cd04666">
    <property type="entry name" value="NUDIX_DIPP2_like_Nudt4"/>
    <property type="match status" value="1"/>
</dbReference>
<evidence type="ECO:0000256" key="2">
    <source>
        <dbReference type="ARBA" id="ARBA00005582"/>
    </source>
</evidence>
<dbReference type="InterPro" id="IPR020084">
    <property type="entry name" value="NUDIX_hydrolase_CS"/>
</dbReference>
<dbReference type="GO" id="GO:0005634">
    <property type="term" value="C:nucleus"/>
    <property type="evidence" value="ECO:0007669"/>
    <property type="project" value="TreeGrafter"/>
</dbReference>
<dbReference type="GO" id="GO:0016462">
    <property type="term" value="F:pyrophosphatase activity"/>
    <property type="evidence" value="ECO:0007669"/>
    <property type="project" value="InterPro"/>
</dbReference>
<evidence type="ECO:0000313" key="7">
    <source>
        <dbReference type="EMBL" id="GFZ16262.1"/>
    </source>
</evidence>
<dbReference type="GO" id="GO:0005737">
    <property type="term" value="C:cytoplasm"/>
    <property type="evidence" value="ECO:0007669"/>
    <property type="project" value="TreeGrafter"/>
</dbReference>
<dbReference type="PANTHER" id="PTHR12629:SF58">
    <property type="entry name" value="NUDIX HYDROLASE 12, MITOCHONDRIAL"/>
    <property type="match status" value="1"/>
</dbReference>
<reference evidence="7 8" key="1">
    <citation type="submission" date="2019-07" db="EMBL/GenBank/DDBJ databases">
        <title>De Novo Assembly of kiwifruit Actinidia rufa.</title>
        <authorList>
            <person name="Sugita-Konishi S."/>
            <person name="Sato K."/>
            <person name="Mori E."/>
            <person name="Abe Y."/>
            <person name="Kisaki G."/>
            <person name="Hamano K."/>
            <person name="Suezawa K."/>
            <person name="Otani M."/>
            <person name="Fukuda T."/>
            <person name="Manabe T."/>
            <person name="Gomi K."/>
            <person name="Tabuchi M."/>
            <person name="Akimitsu K."/>
            <person name="Kataoka I."/>
        </authorList>
    </citation>
    <scope>NUCLEOTIDE SEQUENCE [LARGE SCALE GENOMIC DNA]</scope>
    <source>
        <strain evidence="8">cv. Fuchu</strain>
    </source>
</reference>
<protein>
    <submittedName>
        <fullName evidence="7">Nudix hydrolase homolog 13</fullName>
    </submittedName>
</protein>
<evidence type="ECO:0000259" key="6">
    <source>
        <dbReference type="PROSITE" id="PS51462"/>
    </source>
</evidence>
<dbReference type="InterPro" id="IPR047198">
    <property type="entry name" value="DDP-like_NUDIX"/>
</dbReference>
<dbReference type="PROSITE" id="PS51462">
    <property type="entry name" value="NUDIX"/>
    <property type="match status" value="1"/>
</dbReference>
<proteinExistence type="inferred from homology"/>
<feature type="domain" description="Nudix hydrolase" evidence="6">
    <location>
        <begin position="21"/>
        <end position="158"/>
    </location>
</feature>
<evidence type="ECO:0000256" key="5">
    <source>
        <dbReference type="ARBA" id="ARBA00022842"/>
    </source>
</evidence>
<comment type="similarity">
    <text evidence="2">Belongs to the Nudix hydrolase family.</text>
</comment>
<dbReference type="OrthoDB" id="2011998at2759"/>
<gene>
    <name evidence="7" type="ORF">Acr_25g0006710</name>
</gene>
<keyword evidence="3" id="KW-0479">Metal-binding</keyword>
<comment type="cofactor">
    <cofactor evidence="1">
        <name>Mg(2+)</name>
        <dbReference type="ChEBI" id="CHEBI:18420"/>
    </cofactor>
</comment>
<dbReference type="PROSITE" id="PS00893">
    <property type="entry name" value="NUDIX_BOX"/>
    <property type="match status" value="1"/>
</dbReference>
<evidence type="ECO:0000256" key="4">
    <source>
        <dbReference type="ARBA" id="ARBA00022801"/>
    </source>
</evidence>
<keyword evidence="5" id="KW-0460">Magnesium</keyword>
<evidence type="ECO:0000256" key="1">
    <source>
        <dbReference type="ARBA" id="ARBA00001946"/>
    </source>
</evidence>
<dbReference type="Gene3D" id="3.90.79.10">
    <property type="entry name" value="Nucleoside Triphosphate Pyrophosphohydrolase"/>
    <property type="match status" value="2"/>
</dbReference>
<organism evidence="7 8">
    <name type="scientific">Actinidia rufa</name>
    <dbReference type="NCBI Taxonomy" id="165716"/>
    <lineage>
        <taxon>Eukaryota</taxon>
        <taxon>Viridiplantae</taxon>
        <taxon>Streptophyta</taxon>
        <taxon>Embryophyta</taxon>
        <taxon>Tracheophyta</taxon>
        <taxon>Spermatophyta</taxon>
        <taxon>Magnoliopsida</taxon>
        <taxon>eudicotyledons</taxon>
        <taxon>Gunneridae</taxon>
        <taxon>Pentapetalae</taxon>
        <taxon>asterids</taxon>
        <taxon>Ericales</taxon>
        <taxon>Actinidiaceae</taxon>
        <taxon>Actinidia</taxon>
    </lineage>
</organism>
<sequence length="389" mass="43037">MVMASVVARTGRNRQRYDNNNIRLVSGCIPYRVAKHDDHHGDSEHRIEVLMISSPNRDDLVFPKGGWDDDETCEEAACRESLEEAGVKGILKIAHTSMRTTTFPFVFQPSAWLDVSAVPSLDRLWLSACRYAPIVVSVSRLLTPPYSYGVAVSNMVIVPSSLIRGTSDVTKALARMVPLFATASSSGAEDLRACRSRQLGGDHCPSTAGVPLNVNRAPAQGRPSLLTSDTLSEGNGKPLGVWEFRSKSSQKICSLKGGCKGYMFALEVTEELEVWPEQGNRDRKWLCIKEAFRLCRYEWMCRALDKFLAVMTEDRKHKTWEEVVVEPHPVPVSECQILSTNCYVKRSSGSQQHSRTINISSTGLGASSCWDYAPSWHIAMTDSSQGCSG</sequence>
<keyword evidence="8" id="KW-1185">Reference proteome</keyword>
<dbReference type="Pfam" id="PF00293">
    <property type="entry name" value="NUDIX"/>
    <property type="match status" value="1"/>
</dbReference>
<dbReference type="EMBL" id="BJWL01000025">
    <property type="protein sequence ID" value="GFZ16262.1"/>
    <property type="molecule type" value="Genomic_DNA"/>
</dbReference>
<dbReference type="SUPFAM" id="SSF55811">
    <property type="entry name" value="Nudix"/>
    <property type="match status" value="1"/>
</dbReference>
<dbReference type="Proteomes" id="UP000585474">
    <property type="component" value="Unassembled WGS sequence"/>
</dbReference>
<dbReference type="AlphaFoldDB" id="A0A7J0GZP3"/>